<dbReference type="AlphaFoldDB" id="A0A2Z4IL88"/>
<dbReference type="EC" id="3.6.1.7" evidence="2 5"/>
<dbReference type="PROSITE" id="PS51160">
    <property type="entry name" value="ACYLPHOSPHATASE_3"/>
    <property type="match status" value="1"/>
</dbReference>
<dbReference type="OrthoDB" id="9808093at2"/>
<feature type="active site" evidence="5">
    <location>
        <position position="35"/>
    </location>
</feature>
<dbReference type="RefSeq" id="WP_112784520.1">
    <property type="nucleotide sequence ID" value="NZ_CP030041.1"/>
</dbReference>
<evidence type="ECO:0000256" key="7">
    <source>
        <dbReference type="RuleBase" id="RU004168"/>
    </source>
</evidence>
<organism evidence="9 10">
    <name type="scientific">Echinicola strongylocentroti</name>
    <dbReference type="NCBI Taxonomy" id="1795355"/>
    <lineage>
        <taxon>Bacteria</taxon>
        <taxon>Pseudomonadati</taxon>
        <taxon>Bacteroidota</taxon>
        <taxon>Cytophagia</taxon>
        <taxon>Cytophagales</taxon>
        <taxon>Cyclobacteriaceae</taxon>
        <taxon>Echinicola</taxon>
    </lineage>
</organism>
<sequence length="89" mass="10192">MNKKYKVIGKVQGVFFRKSTLEKALDLGIRGWVKNEPDGSVLTVIQGTEAQIKMMEKWLKEGPPKAEVTYLLLLDEGYDKPFDKFEIKS</sequence>
<feature type="domain" description="Acylphosphatase-like" evidence="8">
    <location>
        <begin position="2"/>
        <end position="89"/>
    </location>
</feature>
<protein>
    <recommendedName>
        <fullName evidence="2 5">Acylphosphatase</fullName>
        <ecNumber evidence="2 5">3.6.1.7</ecNumber>
    </recommendedName>
</protein>
<evidence type="ECO:0000256" key="6">
    <source>
        <dbReference type="RuleBase" id="RU000553"/>
    </source>
</evidence>
<comment type="similarity">
    <text evidence="1 7">Belongs to the acylphosphatase family.</text>
</comment>
<dbReference type="KEGG" id="est:DN752_13955"/>
<evidence type="ECO:0000256" key="2">
    <source>
        <dbReference type="ARBA" id="ARBA00012150"/>
    </source>
</evidence>
<evidence type="ECO:0000259" key="8">
    <source>
        <dbReference type="PROSITE" id="PS51160"/>
    </source>
</evidence>
<dbReference type="PRINTS" id="PR00112">
    <property type="entry name" value="ACYLPHPHTASE"/>
</dbReference>
<dbReference type="PANTHER" id="PTHR10029">
    <property type="entry name" value="ACYLPHOSPHATASE"/>
    <property type="match status" value="1"/>
</dbReference>
<dbReference type="SUPFAM" id="SSF54975">
    <property type="entry name" value="Acylphosphatase/BLUF domain-like"/>
    <property type="match status" value="1"/>
</dbReference>
<dbReference type="InterPro" id="IPR001792">
    <property type="entry name" value="Acylphosphatase-like_dom"/>
</dbReference>
<evidence type="ECO:0000256" key="3">
    <source>
        <dbReference type="ARBA" id="ARBA00022801"/>
    </source>
</evidence>
<evidence type="ECO:0000256" key="1">
    <source>
        <dbReference type="ARBA" id="ARBA00005614"/>
    </source>
</evidence>
<evidence type="ECO:0000256" key="5">
    <source>
        <dbReference type="PROSITE-ProRule" id="PRU00520"/>
    </source>
</evidence>
<gene>
    <name evidence="9" type="ORF">DN752_13955</name>
</gene>
<dbReference type="GO" id="GO:0003998">
    <property type="term" value="F:acylphosphatase activity"/>
    <property type="evidence" value="ECO:0007669"/>
    <property type="project" value="UniProtKB-EC"/>
</dbReference>
<evidence type="ECO:0000313" key="9">
    <source>
        <dbReference type="EMBL" id="AWW31143.1"/>
    </source>
</evidence>
<dbReference type="PROSITE" id="PS00151">
    <property type="entry name" value="ACYLPHOSPHATASE_2"/>
    <property type="match status" value="1"/>
</dbReference>
<keyword evidence="3 5" id="KW-0378">Hydrolase</keyword>
<dbReference type="InterPro" id="IPR017968">
    <property type="entry name" value="Acylphosphatase_CS"/>
</dbReference>
<proteinExistence type="inferred from homology"/>
<dbReference type="Pfam" id="PF00708">
    <property type="entry name" value="Acylphosphatase"/>
    <property type="match status" value="1"/>
</dbReference>
<reference evidence="9 10" key="1">
    <citation type="submission" date="2018-06" db="EMBL/GenBank/DDBJ databases">
        <title>Echinicola strongylocentroti sp. nov., isolated from a sea urchin Strongylocentrotus intermedius.</title>
        <authorList>
            <person name="Bae S.S."/>
        </authorList>
    </citation>
    <scope>NUCLEOTIDE SEQUENCE [LARGE SCALE GENOMIC DNA]</scope>
    <source>
        <strain evidence="9 10">MEBiC08714</strain>
    </source>
</reference>
<name>A0A2Z4IL88_9BACT</name>
<dbReference type="PROSITE" id="PS00150">
    <property type="entry name" value="ACYLPHOSPHATASE_1"/>
    <property type="match status" value="1"/>
</dbReference>
<dbReference type="InterPro" id="IPR036046">
    <property type="entry name" value="Acylphosphatase-like_dom_sf"/>
</dbReference>
<feature type="active site" evidence="5">
    <location>
        <position position="17"/>
    </location>
</feature>
<evidence type="ECO:0000256" key="4">
    <source>
        <dbReference type="ARBA" id="ARBA00047645"/>
    </source>
</evidence>
<accession>A0A2Z4IL88</accession>
<comment type="catalytic activity">
    <reaction evidence="4 5 6">
        <text>an acyl phosphate + H2O = a carboxylate + phosphate + H(+)</text>
        <dbReference type="Rhea" id="RHEA:14965"/>
        <dbReference type="ChEBI" id="CHEBI:15377"/>
        <dbReference type="ChEBI" id="CHEBI:15378"/>
        <dbReference type="ChEBI" id="CHEBI:29067"/>
        <dbReference type="ChEBI" id="CHEBI:43474"/>
        <dbReference type="ChEBI" id="CHEBI:59918"/>
        <dbReference type="EC" id="3.6.1.7"/>
    </reaction>
</comment>
<keyword evidence="10" id="KW-1185">Reference proteome</keyword>
<dbReference type="InterPro" id="IPR020456">
    <property type="entry name" value="Acylphosphatase"/>
</dbReference>
<dbReference type="EMBL" id="CP030041">
    <property type="protein sequence ID" value="AWW31143.1"/>
    <property type="molecule type" value="Genomic_DNA"/>
</dbReference>
<dbReference type="PANTHER" id="PTHR10029:SF3">
    <property type="entry name" value="ACYLPHOSPHATASE-RELATED"/>
    <property type="match status" value="1"/>
</dbReference>
<evidence type="ECO:0000313" key="10">
    <source>
        <dbReference type="Proteomes" id="UP000248688"/>
    </source>
</evidence>
<dbReference type="Proteomes" id="UP000248688">
    <property type="component" value="Chromosome"/>
</dbReference>
<dbReference type="Gene3D" id="3.30.70.100">
    <property type="match status" value="1"/>
</dbReference>